<dbReference type="SUPFAM" id="SSF53756">
    <property type="entry name" value="UDP-Glycosyltransferase/glycogen phosphorylase"/>
    <property type="match status" value="2"/>
</dbReference>
<dbReference type="InterPro" id="IPR001173">
    <property type="entry name" value="Glyco_trans_2-like"/>
</dbReference>
<dbReference type="EMBL" id="FQZC01000002">
    <property type="protein sequence ID" value="SHJ13712.1"/>
    <property type="molecule type" value="Genomic_DNA"/>
</dbReference>
<protein>
    <submittedName>
        <fullName evidence="3">Glycosyltransferase, GT2 family</fullName>
    </submittedName>
</protein>
<dbReference type="Pfam" id="PF00534">
    <property type="entry name" value="Glycos_transf_1"/>
    <property type="match status" value="1"/>
</dbReference>
<reference evidence="3 4" key="1">
    <citation type="submission" date="2016-11" db="EMBL/GenBank/DDBJ databases">
        <authorList>
            <person name="Varghese N."/>
            <person name="Submissions S."/>
        </authorList>
    </citation>
    <scope>NUCLEOTIDE SEQUENCE [LARGE SCALE GENOMIC DNA]</scope>
    <source>
        <strain evidence="3 4">DSM 21988</strain>
    </source>
</reference>
<evidence type="ECO:0000313" key="4">
    <source>
        <dbReference type="Proteomes" id="UP000184290"/>
    </source>
</evidence>
<dbReference type="Proteomes" id="UP000184290">
    <property type="component" value="Unassembled WGS sequence"/>
</dbReference>
<organism evidence="3 4">
    <name type="scientific">Aureimonas altamirensis DSM 21988</name>
    <dbReference type="NCBI Taxonomy" id="1121026"/>
    <lineage>
        <taxon>Bacteria</taxon>
        <taxon>Pseudomonadati</taxon>
        <taxon>Pseudomonadota</taxon>
        <taxon>Alphaproteobacteria</taxon>
        <taxon>Hyphomicrobiales</taxon>
        <taxon>Aurantimonadaceae</taxon>
        <taxon>Aureimonas</taxon>
    </lineage>
</organism>
<sequence>MVDASDKVLMVIPSINGGALLRRMLPTLRFDPSRVVVLDQGSTDDTAAVCAEANVELVQLSHPHTYTQACNIGASLARERGALYVCISNNDIVFRTDVIGAMVAEMDRDDRLGIVAPSQIIVDETLGNQPLSYRVRWDLETVDFFHEVKPLDTEQQRLECDFCELTCALVRLSIVDEVGFLDNEYGFYHEDADFGYRLRQAGYSCAYLPAAQIEHFSSSTFNKDKLALKAEYIAKNKQYFAGKHLGYGLHQPKPSLRHADAWDAYCFRLHPFLKQYGLLNSARPELVMSSPGADTQGIIYTPYEGTALPPSWSHSSERYQGVFTTSRQTCDLFEAAGYRNTFVVPLGVETDLFNPWGPSRRLFDETTYLAILDRSQTQALDLVLKSWHRFSADRPKVKLVLFGLGLLDSLGRAPDSQYRWGDAEIACFAAEQVIVHEVSAWPDDEDMAVLYRSVDFTIGVSSNEGRLSTMLESHACGTPCIFADFGLSSDFKFDGALGFGGGSDAGLSIGTRKHPSADDLLQALIRSDGLNDAERRELSVRGLFRVRNGYTLRNSAMMVRNALSQMEEREPEPTIEALKRRHSSASAISLMNKDKSTAMARLGGIAARRLKTAGRLTEQFGTAWEANGFKSATDNAASEVGYFLAASKRRWTGMRRDLSRLGKRGSQAAMSLYRKQQQPVAGSTLLIGYIDAQLGLGQSLRGLALALSHTSRPFSIYPFTVGVEDRRGAPYMEERYDTRRAHAVNVIEVTPDELPKVFGSIGSTRFDQSYTILRTYWELSRAPESWRPKLASIDEIWAPNAFVAESFKTVFDGPITVIPPCVIPPDIDGLPADEDARARFGLDAGRFYFFFSFDYYSFLQRKNPLAVVRAFQKAFPDHAAQVGLVVKSTGSADHHPEVKKQLARMASFDDRIRIIDQSLSRGQMLSLMKATDCYVSLHRAEGFGLGMAEAMTLGKPVIGTDYSGNTEFVRTDTAYPIAYRLKRLSPHDYIYTEGQVWAEPDEVDCAAAMVKVVSEPDDARRRAEAGKAFIHERFGVENVARLIDARLEEILNGPDAVSRS</sequence>
<accession>A0ABY1IGE9</accession>
<comment type="caution">
    <text evidence="3">The sequence shown here is derived from an EMBL/GenBank/DDBJ whole genome shotgun (WGS) entry which is preliminary data.</text>
</comment>
<gene>
    <name evidence="3" type="ORF">SAMN02745911_1787</name>
</gene>
<dbReference type="RefSeq" id="WP_060604405.1">
    <property type="nucleotide sequence ID" value="NZ_FQZC01000002.1"/>
</dbReference>
<dbReference type="InterPro" id="IPR029044">
    <property type="entry name" value="Nucleotide-diphossugar_trans"/>
</dbReference>
<dbReference type="InterPro" id="IPR001296">
    <property type="entry name" value="Glyco_trans_1"/>
</dbReference>
<dbReference type="Gene3D" id="3.40.50.2000">
    <property type="entry name" value="Glycogen Phosphorylase B"/>
    <property type="match status" value="2"/>
</dbReference>
<feature type="domain" description="Glycosyl transferase family 1" evidence="1">
    <location>
        <begin position="860"/>
        <end position="970"/>
    </location>
</feature>
<evidence type="ECO:0000259" key="1">
    <source>
        <dbReference type="Pfam" id="PF00534"/>
    </source>
</evidence>
<dbReference type="PANTHER" id="PTHR46656:SF3">
    <property type="entry name" value="PUTATIVE-RELATED"/>
    <property type="match status" value="1"/>
</dbReference>
<dbReference type="PANTHER" id="PTHR46656">
    <property type="entry name" value="PUTATIVE-RELATED"/>
    <property type="match status" value="1"/>
</dbReference>
<name>A0ABY1IGE9_9HYPH</name>
<dbReference type="Gene3D" id="3.90.550.10">
    <property type="entry name" value="Spore Coat Polysaccharide Biosynthesis Protein SpsA, Chain A"/>
    <property type="match status" value="1"/>
</dbReference>
<feature type="domain" description="Glycosyltransferase 2-like" evidence="2">
    <location>
        <begin position="11"/>
        <end position="177"/>
    </location>
</feature>
<evidence type="ECO:0000259" key="2">
    <source>
        <dbReference type="Pfam" id="PF00535"/>
    </source>
</evidence>
<evidence type="ECO:0000313" key="3">
    <source>
        <dbReference type="EMBL" id="SHJ13712.1"/>
    </source>
</evidence>
<keyword evidence="4" id="KW-1185">Reference proteome</keyword>
<proteinExistence type="predicted"/>
<dbReference type="CDD" id="cd03801">
    <property type="entry name" value="GT4_PimA-like"/>
    <property type="match status" value="1"/>
</dbReference>
<dbReference type="SUPFAM" id="SSF53448">
    <property type="entry name" value="Nucleotide-diphospho-sugar transferases"/>
    <property type="match status" value="1"/>
</dbReference>
<dbReference type="Pfam" id="PF00535">
    <property type="entry name" value="Glycos_transf_2"/>
    <property type="match status" value="1"/>
</dbReference>